<keyword evidence="6 11" id="KW-0862">Zinc</keyword>
<dbReference type="GO" id="GO:0019843">
    <property type="term" value="F:rRNA binding"/>
    <property type="evidence" value="ECO:0007669"/>
    <property type="project" value="UniProtKB-KW"/>
</dbReference>
<keyword evidence="5 11" id="KW-0863">Zinc-finger</keyword>
<evidence type="ECO:0000313" key="13">
    <source>
        <dbReference type="EMBL" id="AOZ56178.1"/>
    </source>
</evidence>
<gene>
    <name evidence="11" type="primary">rpl37e</name>
</gene>
<comment type="cofactor">
    <cofactor evidence="11">
        <name>Zn(2+)</name>
        <dbReference type="ChEBI" id="CHEBI:29105"/>
    </cofactor>
    <text evidence="11">Binds 1 zinc ion per subunit.</text>
</comment>
<name>A0A1L2JKC0_9CREN</name>
<dbReference type="SUPFAM" id="SSF57829">
    <property type="entry name" value="Zn-binding ribosomal proteins"/>
    <property type="match status" value="1"/>
</dbReference>
<comment type="function">
    <text evidence="1 11">Binds to the 23S rRNA.</text>
</comment>
<dbReference type="PANTHER" id="PTHR10768:SF0">
    <property type="entry name" value="RIBOSOMAL PROTEIN L37"/>
    <property type="match status" value="1"/>
</dbReference>
<evidence type="ECO:0000256" key="2">
    <source>
        <dbReference type="ARBA" id="ARBA00009805"/>
    </source>
</evidence>
<dbReference type="NCBIfam" id="NF003214">
    <property type="entry name" value="PRK04179.1"/>
    <property type="match status" value="1"/>
</dbReference>
<dbReference type="GO" id="GO:0008270">
    <property type="term" value="F:zinc ion binding"/>
    <property type="evidence" value="ECO:0007669"/>
    <property type="project" value="UniProtKB-UniRule"/>
</dbReference>
<comment type="similarity">
    <text evidence="2 11 12">Belongs to the eukaryotic ribosomal protein eL37 family.</text>
</comment>
<feature type="zinc finger region" description="C4-type" evidence="11">
    <location>
        <begin position="19"/>
        <end position="37"/>
    </location>
</feature>
<organism evidence="13">
    <name type="scientific">uncultured korarchaeote</name>
    <dbReference type="NCBI Taxonomy" id="161241"/>
    <lineage>
        <taxon>Archaea</taxon>
        <taxon>Thermoproteota</taxon>
        <taxon>environmental samples</taxon>
    </lineage>
</organism>
<dbReference type="FunFam" id="2.20.25.30:FF:000003">
    <property type="entry name" value="50S ribosomal protein L37e"/>
    <property type="match status" value="1"/>
</dbReference>
<dbReference type="GO" id="GO:0003735">
    <property type="term" value="F:structural constituent of ribosome"/>
    <property type="evidence" value="ECO:0007669"/>
    <property type="project" value="InterPro"/>
</dbReference>
<evidence type="ECO:0000256" key="6">
    <source>
        <dbReference type="ARBA" id="ARBA00022833"/>
    </source>
</evidence>
<dbReference type="Gene3D" id="2.20.25.30">
    <property type="match status" value="1"/>
</dbReference>
<evidence type="ECO:0000256" key="11">
    <source>
        <dbReference type="HAMAP-Rule" id="MF_00547"/>
    </source>
</evidence>
<dbReference type="HAMAP" id="MF_00547">
    <property type="entry name" value="Ribosomal_eL37"/>
    <property type="match status" value="1"/>
</dbReference>
<evidence type="ECO:0000256" key="7">
    <source>
        <dbReference type="ARBA" id="ARBA00022884"/>
    </source>
</evidence>
<evidence type="ECO:0000256" key="1">
    <source>
        <dbReference type="ARBA" id="ARBA00003058"/>
    </source>
</evidence>
<feature type="binding site" evidence="11">
    <location>
        <position position="37"/>
    </location>
    <ligand>
        <name>Zn(2+)</name>
        <dbReference type="ChEBI" id="CHEBI:29105"/>
    </ligand>
</feature>
<evidence type="ECO:0000256" key="9">
    <source>
        <dbReference type="ARBA" id="ARBA00023274"/>
    </source>
</evidence>
<dbReference type="AlphaFoldDB" id="A0A1L2JKC0"/>
<dbReference type="PROSITE" id="PS01077">
    <property type="entry name" value="RIBOSOMAL_L37E"/>
    <property type="match status" value="1"/>
</dbReference>
<keyword evidence="4 11" id="KW-0699">rRNA-binding</keyword>
<sequence>MKGTPSMGKKSKGKTHIVCRRCGRRSFHVRKKICASCGYGKTSKWRRYKWQNKSTHTRRRIGKNR</sequence>
<evidence type="ECO:0000256" key="5">
    <source>
        <dbReference type="ARBA" id="ARBA00022771"/>
    </source>
</evidence>
<dbReference type="InterPro" id="IPR011332">
    <property type="entry name" value="Ribosomal_zn-bd"/>
</dbReference>
<feature type="binding site" evidence="11">
    <location>
        <position position="19"/>
    </location>
    <ligand>
        <name>Zn(2+)</name>
        <dbReference type="ChEBI" id="CHEBI:29105"/>
    </ligand>
</feature>
<keyword evidence="9 11" id="KW-0687">Ribonucleoprotein</keyword>
<dbReference type="PANTHER" id="PTHR10768">
    <property type="entry name" value="60S RIBOSOMAL PROTEIN L37"/>
    <property type="match status" value="1"/>
</dbReference>
<evidence type="ECO:0000256" key="4">
    <source>
        <dbReference type="ARBA" id="ARBA00022730"/>
    </source>
</evidence>
<accession>A0A1L2JKC0</accession>
<dbReference type="InterPro" id="IPR001569">
    <property type="entry name" value="Ribosomal_eL37"/>
</dbReference>
<reference evidence="13" key="1">
    <citation type="journal article" date="2017" name="Nature">
        <title>Metagenomic exploration of ASGARD archaea illuminates the origin of cellular complexity in eukaryotes.</title>
        <authorList>
            <person name="Zaremba-Niedzwiedzka K."/>
            <person name="Caceres E.F."/>
            <person name="Saw J.H.W."/>
            <person name="Backstrom D."/>
            <person name="Juzokaite L."/>
            <person name="Vancaester E."/>
            <person name="Seitz K.W."/>
            <person name="Anantharaman K."/>
            <person name="Starnawski P."/>
            <person name="Kjeldsen K.U."/>
            <person name="Stott M.B."/>
            <person name="Nunoura T."/>
            <person name="Banfield J.F."/>
            <person name="Schramm A."/>
            <person name="Baker B.J."/>
            <person name="Spang A."/>
            <person name="Ettema T.J.G."/>
        </authorList>
    </citation>
    <scope>NUCLEOTIDE SEQUENCE</scope>
    <source>
        <strain evidence="13">TIV_1</strain>
    </source>
</reference>
<protein>
    <recommendedName>
        <fullName evidence="10 11">Large ribosomal subunit protein eL37</fullName>
    </recommendedName>
</protein>
<dbReference type="EMBL" id="KX765092">
    <property type="protein sequence ID" value="AOZ56178.1"/>
    <property type="molecule type" value="Genomic_DNA"/>
</dbReference>
<proteinExistence type="inferred from homology"/>
<evidence type="ECO:0000256" key="10">
    <source>
        <dbReference type="ARBA" id="ARBA00035225"/>
    </source>
</evidence>
<dbReference type="Pfam" id="PF01907">
    <property type="entry name" value="Ribosomal_L37e"/>
    <property type="match status" value="1"/>
</dbReference>
<keyword evidence="8 11" id="KW-0689">Ribosomal protein</keyword>
<dbReference type="GO" id="GO:0006412">
    <property type="term" value="P:translation"/>
    <property type="evidence" value="ECO:0007669"/>
    <property type="project" value="UniProtKB-UniRule"/>
</dbReference>
<keyword evidence="7 11" id="KW-0694">RNA-binding</keyword>
<keyword evidence="3 11" id="KW-0479">Metal-binding</keyword>
<evidence type="ECO:0000256" key="8">
    <source>
        <dbReference type="ARBA" id="ARBA00022980"/>
    </source>
</evidence>
<dbReference type="InterPro" id="IPR011331">
    <property type="entry name" value="Ribosomal_eL37/eL43"/>
</dbReference>
<feature type="binding site" evidence="11">
    <location>
        <position position="34"/>
    </location>
    <ligand>
        <name>Zn(2+)</name>
        <dbReference type="ChEBI" id="CHEBI:29105"/>
    </ligand>
</feature>
<feature type="binding site" evidence="11">
    <location>
        <position position="22"/>
    </location>
    <ligand>
        <name>Zn(2+)</name>
        <dbReference type="ChEBI" id="CHEBI:29105"/>
    </ligand>
</feature>
<comment type="function">
    <text evidence="12">Component of the large ribosomal subunit. The ribosome is a large ribonucleoprotein complex responsible for the synthesis of proteins in the cell.</text>
</comment>
<evidence type="ECO:0000256" key="12">
    <source>
        <dbReference type="RuleBase" id="RU000576"/>
    </source>
</evidence>
<dbReference type="GO" id="GO:0022625">
    <property type="term" value="C:cytosolic large ribosomal subunit"/>
    <property type="evidence" value="ECO:0007669"/>
    <property type="project" value="TreeGrafter"/>
</dbReference>
<evidence type="ECO:0000256" key="3">
    <source>
        <dbReference type="ARBA" id="ARBA00022723"/>
    </source>
</evidence>
<dbReference type="InterPro" id="IPR018267">
    <property type="entry name" value="Ribosomal_eL37_CS"/>
</dbReference>